<comment type="subcellular location">
    <subcellularLocation>
        <location evidence="1">Membrane</location>
        <topology evidence="1">Multi-pass membrane protein</topology>
    </subcellularLocation>
</comment>
<gene>
    <name evidence="9" type="ORF">GMOD_00003933</name>
</gene>
<feature type="transmembrane region" description="Helical" evidence="7">
    <location>
        <begin position="27"/>
        <end position="48"/>
    </location>
</feature>
<feature type="domain" description="EXPERA" evidence="8">
    <location>
        <begin position="55"/>
        <end position="305"/>
    </location>
</feature>
<dbReference type="AlphaFoldDB" id="A0A3M7M035"/>
<dbReference type="PANTHER" id="PTHR14207:SF1">
    <property type="entry name" value="EMOPAMIL-BINDING PROTEIN-LIKE"/>
    <property type="match status" value="1"/>
</dbReference>
<evidence type="ECO:0000256" key="2">
    <source>
        <dbReference type="ARBA" id="ARBA00008337"/>
    </source>
</evidence>
<dbReference type="GO" id="GO:0005783">
    <property type="term" value="C:endoplasmic reticulum"/>
    <property type="evidence" value="ECO:0007669"/>
    <property type="project" value="TreeGrafter"/>
</dbReference>
<evidence type="ECO:0000256" key="6">
    <source>
        <dbReference type="PROSITE-ProRule" id="PRU01087"/>
    </source>
</evidence>
<protein>
    <submittedName>
        <fullName evidence="9">C-87 sterol isomerase emopamil-binding</fullName>
    </submittedName>
</protein>
<reference evidence="9 10" key="1">
    <citation type="journal article" date="2014" name="PLoS ONE">
        <title>De novo Genome Assembly of the Fungal Plant Pathogen Pyrenophora semeniperda.</title>
        <authorList>
            <person name="Soliai M.M."/>
            <person name="Meyer S.E."/>
            <person name="Udall J.A."/>
            <person name="Elzinga D.E."/>
            <person name="Hermansen R.A."/>
            <person name="Bodily P.M."/>
            <person name="Hart A.A."/>
            <person name="Coleman C.E."/>
        </authorList>
    </citation>
    <scope>NUCLEOTIDE SEQUENCE [LARGE SCALE GENOMIC DNA]</scope>
    <source>
        <strain evidence="9 10">CCB06</strain>
        <tissue evidence="9">Mycelium</tissue>
    </source>
</reference>
<comment type="similarity">
    <text evidence="2">Belongs to the EBP family.</text>
</comment>
<evidence type="ECO:0000313" key="10">
    <source>
        <dbReference type="Proteomes" id="UP000265663"/>
    </source>
</evidence>
<evidence type="ECO:0000256" key="1">
    <source>
        <dbReference type="ARBA" id="ARBA00004141"/>
    </source>
</evidence>
<keyword evidence="3 6" id="KW-0812">Transmembrane</keyword>
<dbReference type="OrthoDB" id="5415655at2759"/>
<evidence type="ECO:0000256" key="5">
    <source>
        <dbReference type="ARBA" id="ARBA00023136"/>
    </source>
</evidence>
<feature type="transmembrane region" description="Helical" evidence="7">
    <location>
        <begin position="150"/>
        <end position="172"/>
    </location>
</feature>
<feature type="transmembrane region" description="Helical" evidence="7">
    <location>
        <begin position="287"/>
        <end position="306"/>
    </location>
</feature>
<dbReference type="Pfam" id="PF05241">
    <property type="entry name" value="EBP"/>
    <property type="match status" value="1"/>
</dbReference>
<keyword evidence="4 6" id="KW-1133">Transmembrane helix</keyword>
<dbReference type="GO" id="GO:0016020">
    <property type="term" value="C:membrane"/>
    <property type="evidence" value="ECO:0007669"/>
    <property type="project" value="UniProtKB-SubCell"/>
</dbReference>
<accession>A0A3M7M035</accession>
<sequence length="332" mass="37343">MRQAPPPPPVVPPPIPRSGPEIDATTVASLLAVLALLGGAYGASTKVLPKNTALKTRVLFIWHLFDALVHFVFEGSFLWNCFFVTYSLPTTFSAASRNPLPITLFTPPDVYWLGRKDLLYGANYGTGPFSRLWQEYAKADKRWGGTDLTVVALEVLTVFVAGPLACWICYLLTKGEKKDVLKKWFWMTVLATGEIYGGWMTFAPEWLTGSPNLDTSNWMYLSAWYRTRYMTVISYTPILHQTRLLPSSTSLSQQKLHVSHMRLTRVVVVRSWPEFGVLALHKLAGGWLYLAFFNGLWVVIPGWILYEAYAAMSSAISQAEMVDLVSYLKKDD</sequence>
<feature type="transmembrane region" description="Helical" evidence="7">
    <location>
        <begin position="60"/>
        <end position="79"/>
    </location>
</feature>
<evidence type="ECO:0000256" key="7">
    <source>
        <dbReference type="SAM" id="Phobius"/>
    </source>
</evidence>
<keyword evidence="10" id="KW-1185">Reference proteome</keyword>
<dbReference type="GO" id="GO:0016125">
    <property type="term" value="P:sterol metabolic process"/>
    <property type="evidence" value="ECO:0007669"/>
    <property type="project" value="InterPro"/>
</dbReference>
<dbReference type="EMBL" id="KE747814">
    <property type="protein sequence ID" value="RMZ67877.1"/>
    <property type="molecule type" value="Genomic_DNA"/>
</dbReference>
<dbReference type="PANTHER" id="PTHR14207">
    <property type="entry name" value="STEROL ISOMERASE"/>
    <property type="match status" value="1"/>
</dbReference>
<dbReference type="GO" id="GO:0047750">
    <property type="term" value="F:cholestenol delta-isomerase activity"/>
    <property type="evidence" value="ECO:0007669"/>
    <property type="project" value="InterPro"/>
</dbReference>
<name>A0A3M7M035_9PLEO</name>
<dbReference type="Proteomes" id="UP000265663">
    <property type="component" value="Unassembled WGS sequence"/>
</dbReference>
<keyword evidence="9" id="KW-0413">Isomerase</keyword>
<dbReference type="InterPro" id="IPR007905">
    <property type="entry name" value="EBP"/>
</dbReference>
<dbReference type="InterPro" id="IPR033118">
    <property type="entry name" value="EXPERA"/>
</dbReference>
<evidence type="ECO:0000313" key="9">
    <source>
        <dbReference type="EMBL" id="RMZ67877.1"/>
    </source>
</evidence>
<evidence type="ECO:0000256" key="4">
    <source>
        <dbReference type="ARBA" id="ARBA00022989"/>
    </source>
</evidence>
<evidence type="ECO:0000256" key="3">
    <source>
        <dbReference type="ARBA" id="ARBA00022692"/>
    </source>
</evidence>
<evidence type="ECO:0000259" key="8">
    <source>
        <dbReference type="PROSITE" id="PS51751"/>
    </source>
</evidence>
<proteinExistence type="inferred from homology"/>
<keyword evidence="5 6" id="KW-0472">Membrane</keyword>
<organism evidence="9 10">
    <name type="scientific">Pyrenophora seminiperda CCB06</name>
    <dbReference type="NCBI Taxonomy" id="1302712"/>
    <lineage>
        <taxon>Eukaryota</taxon>
        <taxon>Fungi</taxon>
        <taxon>Dikarya</taxon>
        <taxon>Ascomycota</taxon>
        <taxon>Pezizomycotina</taxon>
        <taxon>Dothideomycetes</taxon>
        <taxon>Pleosporomycetidae</taxon>
        <taxon>Pleosporales</taxon>
        <taxon>Pleosporineae</taxon>
        <taxon>Pleosporaceae</taxon>
        <taxon>Pyrenophora</taxon>
    </lineage>
</organism>
<feature type="transmembrane region" description="Helical" evidence="7">
    <location>
        <begin position="184"/>
        <end position="202"/>
    </location>
</feature>
<dbReference type="PROSITE" id="PS51751">
    <property type="entry name" value="EXPERA"/>
    <property type="match status" value="1"/>
</dbReference>